<evidence type="ECO:0000256" key="5">
    <source>
        <dbReference type="ARBA" id="ARBA00022679"/>
    </source>
</evidence>
<evidence type="ECO:0000256" key="1">
    <source>
        <dbReference type="ARBA" id="ARBA00005354"/>
    </source>
</evidence>
<dbReference type="PROSITE" id="PS00107">
    <property type="entry name" value="PROTEIN_KINASE_ATP"/>
    <property type="match status" value="1"/>
</dbReference>
<dbReference type="FunFam" id="3.30.200.20:FF:000002">
    <property type="entry name" value="Calcium/calmodulin-dependent protein kinase type II subunit delta isoform 2"/>
    <property type="match status" value="1"/>
</dbReference>
<dbReference type="InterPro" id="IPR032710">
    <property type="entry name" value="NTF2-like_dom_sf"/>
</dbReference>
<feature type="domain" description="Protein kinase" evidence="16">
    <location>
        <begin position="13"/>
        <end position="271"/>
    </location>
</feature>
<keyword evidence="6 14" id="KW-0547">Nucleotide-binding</keyword>
<dbReference type="SMART" id="SM00220">
    <property type="entry name" value="S_TKc"/>
    <property type="match status" value="1"/>
</dbReference>
<dbReference type="GO" id="GO:0004683">
    <property type="term" value="F:calcium/calmodulin-dependent protein kinase activity"/>
    <property type="evidence" value="ECO:0007669"/>
    <property type="project" value="UniProtKB-EC"/>
</dbReference>
<dbReference type="GO" id="GO:0043226">
    <property type="term" value="C:organelle"/>
    <property type="evidence" value="ECO:0007669"/>
    <property type="project" value="UniProtKB-ARBA"/>
</dbReference>
<keyword evidence="5" id="KW-0808">Transferase</keyword>
<dbReference type="SUPFAM" id="SSF56112">
    <property type="entry name" value="Protein kinase-like (PK-like)"/>
    <property type="match status" value="1"/>
</dbReference>
<dbReference type="PANTHER" id="PTHR24347">
    <property type="entry name" value="SERINE/THREONINE-PROTEIN KINASE"/>
    <property type="match status" value="1"/>
</dbReference>
<feature type="compositionally biased region" description="Polar residues" evidence="15">
    <location>
        <begin position="338"/>
        <end position="347"/>
    </location>
</feature>
<comment type="catalytic activity">
    <reaction evidence="10">
        <text>L-threonyl-[protein] + ATP = O-phospho-L-threonyl-[protein] + ADP + H(+)</text>
        <dbReference type="Rhea" id="RHEA:46608"/>
        <dbReference type="Rhea" id="RHEA-COMP:11060"/>
        <dbReference type="Rhea" id="RHEA-COMP:11605"/>
        <dbReference type="ChEBI" id="CHEBI:15378"/>
        <dbReference type="ChEBI" id="CHEBI:30013"/>
        <dbReference type="ChEBI" id="CHEBI:30616"/>
        <dbReference type="ChEBI" id="CHEBI:61977"/>
        <dbReference type="ChEBI" id="CHEBI:456216"/>
        <dbReference type="EC" id="2.7.11.17"/>
    </reaction>
</comment>
<gene>
    <name evidence="17" type="primary">CAMK2B</name>
</gene>
<dbReference type="GO" id="GO:0005524">
    <property type="term" value="F:ATP binding"/>
    <property type="evidence" value="ECO:0007669"/>
    <property type="project" value="UniProtKB-UniRule"/>
</dbReference>
<comment type="catalytic activity">
    <reaction evidence="11">
        <text>L-seryl-[protein] + ATP = O-phospho-L-seryl-[protein] + ADP + H(+)</text>
        <dbReference type="Rhea" id="RHEA:17989"/>
        <dbReference type="Rhea" id="RHEA-COMP:9863"/>
        <dbReference type="Rhea" id="RHEA-COMP:11604"/>
        <dbReference type="ChEBI" id="CHEBI:15378"/>
        <dbReference type="ChEBI" id="CHEBI:29999"/>
        <dbReference type="ChEBI" id="CHEBI:30616"/>
        <dbReference type="ChEBI" id="CHEBI:83421"/>
        <dbReference type="ChEBI" id="CHEBI:456216"/>
        <dbReference type="EC" id="2.7.11.17"/>
    </reaction>
</comment>
<dbReference type="Gene3D" id="3.10.450.50">
    <property type="match status" value="1"/>
</dbReference>
<evidence type="ECO:0000256" key="8">
    <source>
        <dbReference type="ARBA" id="ARBA00022840"/>
    </source>
</evidence>
<keyword evidence="4" id="KW-0597">Phosphoprotein</keyword>
<protein>
    <recommendedName>
        <fullName evidence="2">calcium/calmodulin-dependent protein kinase</fullName>
        <ecNumber evidence="2">2.7.11.17</ecNumber>
    </recommendedName>
</protein>
<proteinExistence type="inferred from homology"/>
<evidence type="ECO:0000259" key="16">
    <source>
        <dbReference type="PROSITE" id="PS50011"/>
    </source>
</evidence>
<keyword evidence="7" id="KW-0418">Kinase</keyword>
<dbReference type="GeneTree" id="ENSGT00940000158973"/>
<dbReference type="SUPFAM" id="SSF54427">
    <property type="entry name" value="NTF2-like"/>
    <property type="match status" value="1"/>
</dbReference>
<feature type="region of interest" description="Disordered" evidence="15">
    <location>
        <begin position="338"/>
        <end position="357"/>
    </location>
</feature>
<evidence type="ECO:0000313" key="17">
    <source>
        <dbReference type="Ensembl" id="ENSSAUP00010048564.1"/>
    </source>
</evidence>
<dbReference type="Gene3D" id="3.30.200.20">
    <property type="entry name" value="Phosphorylase Kinase, domain 1"/>
    <property type="match status" value="1"/>
</dbReference>
<dbReference type="Ensembl" id="ENSSAUT00010051082.1">
    <property type="protein sequence ID" value="ENSSAUP00010048564.1"/>
    <property type="gene ID" value="ENSSAUG00010019612.1"/>
</dbReference>
<reference evidence="17" key="2">
    <citation type="submission" date="2025-08" db="UniProtKB">
        <authorList>
            <consortium name="Ensembl"/>
        </authorList>
    </citation>
    <scope>IDENTIFICATION</scope>
</reference>
<organism evidence="17 18">
    <name type="scientific">Sparus aurata</name>
    <name type="common">Gilthead sea bream</name>
    <dbReference type="NCBI Taxonomy" id="8175"/>
    <lineage>
        <taxon>Eukaryota</taxon>
        <taxon>Metazoa</taxon>
        <taxon>Chordata</taxon>
        <taxon>Craniata</taxon>
        <taxon>Vertebrata</taxon>
        <taxon>Euteleostomi</taxon>
        <taxon>Actinopterygii</taxon>
        <taxon>Neopterygii</taxon>
        <taxon>Teleostei</taxon>
        <taxon>Neoteleostei</taxon>
        <taxon>Acanthomorphata</taxon>
        <taxon>Eupercaria</taxon>
        <taxon>Spariformes</taxon>
        <taxon>Sparidae</taxon>
        <taxon>Sparus</taxon>
    </lineage>
</organism>
<dbReference type="AlphaFoldDB" id="A0A671XBT3"/>
<dbReference type="Pfam" id="PF00069">
    <property type="entry name" value="Pkinase"/>
    <property type="match status" value="1"/>
</dbReference>
<dbReference type="PROSITE" id="PS00108">
    <property type="entry name" value="PROTEIN_KINASE_ST"/>
    <property type="match status" value="1"/>
</dbReference>
<keyword evidence="9" id="KW-0112">Calmodulin-binding</keyword>
<reference evidence="17" key="1">
    <citation type="submission" date="2021-04" db="EMBL/GenBank/DDBJ databases">
        <authorList>
            <consortium name="Wellcome Sanger Institute Data Sharing"/>
        </authorList>
    </citation>
    <scope>NUCLEOTIDE SEQUENCE [LARGE SCALE GENOMIC DNA]</scope>
</reference>
<accession>A0A671XBT3</accession>
<evidence type="ECO:0000256" key="13">
    <source>
        <dbReference type="ARBA" id="ARBA00064333"/>
    </source>
</evidence>
<dbReference type="EC" id="2.7.11.17" evidence="2"/>
<dbReference type="FunFam" id="3.10.450.50:FF:000001">
    <property type="entry name" value="calcium/calmodulin-dependent protein kinase type II subunit gamma isoform X1"/>
    <property type="match status" value="1"/>
</dbReference>
<dbReference type="InterPro" id="IPR017441">
    <property type="entry name" value="Protein_kinase_ATP_BS"/>
</dbReference>
<keyword evidence="18" id="KW-1185">Reference proteome</keyword>
<evidence type="ECO:0000256" key="10">
    <source>
        <dbReference type="ARBA" id="ARBA00047307"/>
    </source>
</evidence>
<reference evidence="17" key="3">
    <citation type="submission" date="2025-09" db="UniProtKB">
        <authorList>
            <consortium name="Ensembl"/>
        </authorList>
    </citation>
    <scope>IDENTIFICATION</scope>
</reference>
<keyword evidence="3" id="KW-0723">Serine/threonine-protein kinase</keyword>
<dbReference type="Gene3D" id="1.10.510.10">
    <property type="entry name" value="Transferase(Phosphotransferase) domain 1"/>
    <property type="match status" value="1"/>
</dbReference>
<keyword evidence="8 14" id="KW-0067">ATP-binding</keyword>
<evidence type="ECO:0000256" key="12">
    <source>
        <dbReference type="ARBA" id="ARBA00056581"/>
    </source>
</evidence>
<comment type="subunit">
    <text evidence="13">CAMK2 is composed of four different chains: alpha, beta, gamma, and delta. The different isoforms assemble into homo- or heteromultimeric holoenzymes composed of 8 to 12 subunits.</text>
</comment>
<evidence type="ECO:0000256" key="15">
    <source>
        <dbReference type="SAM" id="MobiDB-lite"/>
    </source>
</evidence>
<evidence type="ECO:0000256" key="11">
    <source>
        <dbReference type="ARBA" id="ARBA00047430"/>
    </source>
</evidence>
<evidence type="ECO:0000256" key="3">
    <source>
        <dbReference type="ARBA" id="ARBA00022527"/>
    </source>
</evidence>
<feature type="binding site" evidence="14">
    <location>
        <position position="42"/>
    </location>
    <ligand>
        <name>ATP</name>
        <dbReference type="ChEBI" id="CHEBI:30616"/>
    </ligand>
</feature>
<evidence type="ECO:0000313" key="18">
    <source>
        <dbReference type="Proteomes" id="UP000472265"/>
    </source>
</evidence>
<dbReference type="InterPro" id="IPR008271">
    <property type="entry name" value="Ser/Thr_kinase_AS"/>
</dbReference>
<comment type="similarity">
    <text evidence="1">Belongs to the protein kinase superfamily. CAMK Ser/Thr protein kinase family. CaMK subfamily.</text>
</comment>
<sequence length="510" mass="58133">MATTTCTRFTDEYQLYEELGKGAFSVVRRCVKLCTGQEYAAKIINTKKLSARDHQKLEREARICRLLKHPNIVRLHDSISEEGFHYLLFDLVTGGELFEDIVAREYYSEADASHCIHQILDSVHHIHQHDIVHRDLKPENLLLASKCKNAAVKLADFGLAIEVQGDQQAWFGFAGTPGYLSPEVLRKEAYGKPVDIWACGVILYILLVGYPPFWDEDQHKLYQQIKAGAYDFPSPEWDTVTPEAKNLINQMLTINPAKRITAQEALKHPWVCQRSTVASMMHRQETVECLKKFNARRKLKVCLHSLYHSWDECLHVFSAQMCVLSRLNPNSLCISDLQESSDSSNTTVEDEDVKGKTAEKQNEMYAKAQVKYGSVCLRKQEIIKITEQLIEAVNNGDFEAYAKICDPGLTSFEPEALGNLVEGMDFHRFYFENLLAKNSKPIHTTILNPHVHLIGEDAACIAYIRLTQFVDSQGRPRSSQSEETRVWHRRDSKWQNIHFHCSGAPAAPLQ</sequence>
<dbReference type="CDD" id="cd14086">
    <property type="entry name" value="STKc_CaMKII"/>
    <property type="match status" value="1"/>
</dbReference>
<dbReference type="GO" id="GO:0005516">
    <property type="term" value="F:calmodulin binding"/>
    <property type="evidence" value="ECO:0007669"/>
    <property type="project" value="UniProtKB-KW"/>
</dbReference>
<dbReference type="PROSITE" id="PS50011">
    <property type="entry name" value="PROTEIN_KINASE_DOM"/>
    <property type="match status" value="1"/>
</dbReference>
<evidence type="ECO:0000256" key="6">
    <source>
        <dbReference type="ARBA" id="ARBA00022741"/>
    </source>
</evidence>
<evidence type="ECO:0000256" key="4">
    <source>
        <dbReference type="ARBA" id="ARBA00022553"/>
    </source>
</evidence>
<dbReference type="FunFam" id="1.10.510.10:FF:000001">
    <property type="entry name" value="Calcium/calmodulin-dependent protein kinase type II subunit delta"/>
    <property type="match status" value="1"/>
</dbReference>
<dbReference type="Pfam" id="PF08332">
    <property type="entry name" value="CaMKII_AD"/>
    <property type="match status" value="1"/>
</dbReference>
<dbReference type="InterPro" id="IPR000719">
    <property type="entry name" value="Prot_kinase_dom"/>
</dbReference>
<evidence type="ECO:0000256" key="9">
    <source>
        <dbReference type="ARBA" id="ARBA00022860"/>
    </source>
</evidence>
<dbReference type="InterPro" id="IPR013543">
    <property type="entry name" value="Ca/CaM-dep_prot_kinase-assoc"/>
</dbReference>
<evidence type="ECO:0000256" key="2">
    <source>
        <dbReference type="ARBA" id="ARBA00012434"/>
    </source>
</evidence>
<name>A0A671XBT3_SPAAU</name>
<evidence type="ECO:0000256" key="7">
    <source>
        <dbReference type="ARBA" id="ARBA00022777"/>
    </source>
</evidence>
<comment type="function">
    <text evidence="12">CaM-kinase II (CAMK2) is a prominent kinase in the central nervous system.</text>
</comment>
<dbReference type="Proteomes" id="UP000472265">
    <property type="component" value="Chromosome 5"/>
</dbReference>
<evidence type="ECO:0000256" key="14">
    <source>
        <dbReference type="PROSITE-ProRule" id="PRU10141"/>
    </source>
</evidence>
<dbReference type="InterPro" id="IPR011009">
    <property type="entry name" value="Kinase-like_dom_sf"/>
</dbReference>
<dbReference type="Gene3D" id="6.10.140.620">
    <property type="match status" value="1"/>
</dbReference>